<evidence type="ECO:0000313" key="5">
    <source>
        <dbReference type="EMBL" id="QHT22543.1"/>
    </source>
</evidence>
<dbReference type="InterPro" id="IPR000641">
    <property type="entry name" value="CbxX/CfxQ"/>
</dbReference>
<name>A0A6C0E1Z5_9ZZZZ</name>
<dbReference type="EMBL" id="MN739711">
    <property type="protein sequence ID" value="QHT22543.1"/>
    <property type="molecule type" value="Genomic_DNA"/>
</dbReference>
<comment type="similarity">
    <text evidence="1">Belongs to the CbxX/CfxQ family.</text>
</comment>
<evidence type="ECO:0000256" key="3">
    <source>
        <dbReference type="ARBA" id="ARBA00022840"/>
    </source>
</evidence>
<dbReference type="GO" id="GO:0016887">
    <property type="term" value="F:ATP hydrolysis activity"/>
    <property type="evidence" value="ECO:0007669"/>
    <property type="project" value="InterPro"/>
</dbReference>
<evidence type="ECO:0000256" key="2">
    <source>
        <dbReference type="ARBA" id="ARBA00022741"/>
    </source>
</evidence>
<dbReference type="InterPro" id="IPR027417">
    <property type="entry name" value="P-loop_NTPase"/>
</dbReference>
<keyword evidence="3" id="KW-0067">ATP-binding</keyword>
<dbReference type="PRINTS" id="PR00819">
    <property type="entry name" value="CBXCFQXSUPER"/>
</dbReference>
<keyword evidence="2" id="KW-0547">Nucleotide-binding</keyword>
<dbReference type="SUPFAM" id="SSF52540">
    <property type="entry name" value="P-loop containing nucleoside triphosphate hydrolases"/>
    <property type="match status" value="1"/>
</dbReference>
<dbReference type="PANTHER" id="PTHR43392">
    <property type="entry name" value="AAA-TYPE ATPASE FAMILY PROTEIN / ANKYRIN REPEAT FAMILY PROTEIN"/>
    <property type="match status" value="1"/>
</dbReference>
<dbReference type="GO" id="GO:0005524">
    <property type="term" value="F:ATP binding"/>
    <property type="evidence" value="ECO:0007669"/>
    <property type="project" value="UniProtKB-KW"/>
</dbReference>
<organism evidence="5">
    <name type="scientific">viral metagenome</name>
    <dbReference type="NCBI Taxonomy" id="1070528"/>
    <lineage>
        <taxon>unclassified sequences</taxon>
        <taxon>metagenomes</taxon>
        <taxon>organismal metagenomes</taxon>
    </lineage>
</organism>
<feature type="domain" description="ATPase AAA-type core" evidence="4">
    <location>
        <begin position="112"/>
        <end position="226"/>
    </location>
</feature>
<dbReference type="PANTHER" id="PTHR43392:SF2">
    <property type="entry name" value="AAA-TYPE ATPASE FAMILY PROTEIN _ ANKYRIN REPEAT FAMILY PROTEIN"/>
    <property type="match status" value="1"/>
</dbReference>
<dbReference type="InterPro" id="IPR050773">
    <property type="entry name" value="CbxX/CfxQ_RuBisCO_ESX"/>
</dbReference>
<accession>A0A6C0E1Z5</accession>
<dbReference type="AlphaFoldDB" id="A0A6C0E1Z5"/>
<proteinExistence type="inferred from homology"/>
<evidence type="ECO:0000259" key="4">
    <source>
        <dbReference type="Pfam" id="PF00004"/>
    </source>
</evidence>
<reference evidence="5" key="1">
    <citation type="journal article" date="2020" name="Nature">
        <title>Giant virus diversity and host interactions through global metagenomics.</title>
        <authorList>
            <person name="Schulz F."/>
            <person name="Roux S."/>
            <person name="Paez-Espino D."/>
            <person name="Jungbluth S."/>
            <person name="Walsh D.A."/>
            <person name="Denef V.J."/>
            <person name="McMahon K.D."/>
            <person name="Konstantinidis K.T."/>
            <person name="Eloe-Fadrosh E.A."/>
            <person name="Kyrpides N.C."/>
            <person name="Woyke T."/>
        </authorList>
    </citation>
    <scope>NUCLEOTIDE SEQUENCE</scope>
    <source>
        <strain evidence="5">GVMAG-M-3300023179-111</strain>
    </source>
</reference>
<dbReference type="InterPro" id="IPR003959">
    <property type="entry name" value="ATPase_AAA_core"/>
</dbReference>
<evidence type="ECO:0000256" key="1">
    <source>
        <dbReference type="ARBA" id="ARBA00010378"/>
    </source>
</evidence>
<sequence>MPKRRYFSESESEEEKNIPIPKKKKIVIQRPRIKFEELPSIKSLDDLIKIAETSKWYKNINNVMLWAILPHLKELQSMIGMKSVKESIFFQVIYYLQGLHLRNIDGDYLHTIITGKAGTGKTTVSKIIGHIYQNMGILSSSSNKFKVVSREDFIGEFLGSTAVKTKKLLTSCLGGCIFVDELYSLGPGQKDKDSYSKEAIDTINLFLSEHKNDFCFIGAGYKDDIDKCFFSVNQGLKRRFQWYHNIEDYQYEDLVDIFLKMVKDINWNINIDKKDLVDIFNKNKDLLVNGGGSCENLLSKIKVCHSIRVFGKEPEYKFVIVKEDVVEAFLLLKKFDMNKQPKITYDYFT</sequence>
<dbReference type="Gene3D" id="3.40.50.300">
    <property type="entry name" value="P-loop containing nucleotide triphosphate hydrolases"/>
    <property type="match status" value="1"/>
</dbReference>
<protein>
    <recommendedName>
        <fullName evidence="4">ATPase AAA-type core domain-containing protein</fullName>
    </recommendedName>
</protein>
<dbReference type="Pfam" id="PF00004">
    <property type="entry name" value="AAA"/>
    <property type="match status" value="1"/>
</dbReference>